<reference evidence="2 3" key="1">
    <citation type="submission" date="2024-01" db="EMBL/GenBank/DDBJ databases">
        <title>The genomes of 5 underutilized Papilionoideae crops provide insights into root nodulation and disease resistanc.</title>
        <authorList>
            <person name="Jiang F."/>
        </authorList>
    </citation>
    <scope>NUCLEOTIDE SEQUENCE [LARGE SCALE GENOMIC DNA]</scope>
    <source>
        <strain evidence="2">JINMINGXINNONG_FW02</strain>
        <tissue evidence="2">Leaves</tissue>
    </source>
</reference>
<comment type="caution">
    <text evidence="2">The sequence shown here is derived from an EMBL/GenBank/DDBJ whole genome shotgun (WGS) entry which is preliminary data.</text>
</comment>
<organism evidence="2 3">
    <name type="scientific">Phaseolus coccineus</name>
    <name type="common">Scarlet runner bean</name>
    <name type="synonym">Phaseolus multiflorus</name>
    <dbReference type="NCBI Taxonomy" id="3886"/>
    <lineage>
        <taxon>Eukaryota</taxon>
        <taxon>Viridiplantae</taxon>
        <taxon>Streptophyta</taxon>
        <taxon>Embryophyta</taxon>
        <taxon>Tracheophyta</taxon>
        <taxon>Spermatophyta</taxon>
        <taxon>Magnoliopsida</taxon>
        <taxon>eudicotyledons</taxon>
        <taxon>Gunneridae</taxon>
        <taxon>Pentapetalae</taxon>
        <taxon>rosids</taxon>
        <taxon>fabids</taxon>
        <taxon>Fabales</taxon>
        <taxon>Fabaceae</taxon>
        <taxon>Papilionoideae</taxon>
        <taxon>50 kb inversion clade</taxon>
        <taxon>NPAAA clade</taxon>
        <taxon>indigoferoid/millettioid clade</taxon>
        <taxon>Phaseoleae</taxon>
        <taxon>Phaseolus</taxon>
    </lineage>
</organism>
<name>A0AAN9REF7_PHACN</name>
<proteinExistence type="predicted"/>
<feature type="region of interest" description="Disordered" evidence="1">
    <location>
        <begin position="1"/>
        <end position="25"/>
    </location>
</feature>
<gene>
    <name evidence="2" type="ORF">VNO80_06357</name>
</gene>
<feature type="compositionally biased region" description="Basic and acidic residues" evidence="1">
    <location>
        <begin position="1"/>
        <end position="22"/>
    </location>
</feature>
<dbReference type="Proteomes" id="UP001374584">
    <property type="component" value="Unassembled WGS sequence"/>
</dbReference>
<protein>
    <submittedName>
        <fullName evidence="2">Uncharacterized protein</fullName>
    </submittedName>
</protein>
<keyword evidence="3" id="KW-1185">Reference proteome</keyword>
<accession>A0AAN9REF7</accession>
<dbReference type="EMBL" id="JAYMYR010000003">
    <property type="protein sequence ID" value="KAK7372965.1"/>
    <property type="molecule type" value="Genomic_DNA"/>
</dbReference>
<dbReference type="AlphaFoldDB" id="A0AAN9REF7"/>
<evidence type="ECO:0000313" key="3">
    <source>
        <dbReference type="Proteomes" id="UP001374584"/>
    </source>
</evidence>
<evidence type="ECO:0000313" key="2">
    <source>
        <dbReference type="EMBL" id="KAK7372965.1"/>
    </source>
</evidence>
<sequence length="74" mass="8217">MVNIRSKDGSIPRLDHGQKEGLETANSDVLESSLLGYTKGFKKAMHQALHFSPTINPDNFDLNKDVVDGYLIND</sequence>
<evidence type="ECO:0000256" key="1">
    <source>
        <dbReference type="SAM" id="MobiDB-lite"/>
    </source>
</evidence>